<proteinExistence type="predicted"/>
<keyword evidence="2" id="KW-1185">Reference proteome</keyword>
<dbReference type="Gene3D" id="3.40.50.1820">
    <property type="entry name" value="alpha/beta hydrolase"/>
    <property type="match status" value="1"/>
</dbReference>
<keyword evidence="1" id="KW-0378">Hydrolase</keyword>
<protein>
    <submittedName>
        <fullName evidence="1">Alpha/beta hydrolase</fullName>
    </submittedName>
</protein>
<sequence length="175" mass="18869">MSVLIVPGLGGSGPDHWQSLWEGEIAGAARVELGAWDDPEPQLWEPVIERAVVAARPGAVLVAHSLGCVLVARCAKPQWTVKAALLVAPADADRPDMPDPVRRFAPMPRQALPFRSMVVASRDDPYIDLPRAQEFAGFWGSAFRDVGSLGHINSDSGLGSWPEGRGFLLQLLEGR</sequence>
<reference evidence="1 2" key="1">
    <citation type="submission" date="2023-11" db="EMBL/GenBank/DDBJ databases">
        <authorList>
            <person name="Bao R."/>
        </authorList>
    </citation>
    <scope>NUCLEOTIDE SEQUENCE [LARGE SCALE GENOMIC DNA]</scope>
    <source>
        <strain evidence="1 2">PJ23</strain>
    </source>
</reference>
<dbReference type="EMBL" id="JAXAFJ010000002">
    <property type="protein sequence ID" value="MDX6805461.1"/>
    <property type="molecule type" value="Genomic_DNA"/>
</dbReference>
<dbReference type="SUPFAM" id="SSF53474">
    <property type="entry name" value="alpha/beta-Hydrolases"/>
    <property type="match status" value="1"/>
</dbReference>
<dbReference type="GO" id="GO:0016787">
    <property type="term" value="F:hydrolase activity"/>
    <property type="evidence" value="ECO:0007669"/>
    <property type="project" value="UniProtKB-KW"/>
</dbReference>
<organism evidence="1 2">
    <name type="scientific">Terrihabitans rhizophilus</name>
    <dbReference type="NCBI Taxonomy" id="3092662"/>
    <lineage>
        <taxon>Bacteria</taxon>
        <taxon>Pseudomonadati</taxon>
        <taxon>Pseudomonadota</taxon>
        <taxon>Alphaproteobacteria</taxon>
        <taxon>Hyphomicrobiales</taxon>
        <taxon>Terrihabitans</taxon>
    </lineage>
</organism>
<comment type="caution">
    <text evidence="1">The sequence shown here is derived from an EMBL/GenBank/DDBJ whole genome shotgun (WGS) entry which is preliminary data.</text>
</comment>
<name>A0ABU4RKV1_9HYPH</name>
<dbReference type="InterPro" id="IPR029058">
    <property type="entry name" value="AB_hydrolase_fold"/>
</dbReference>
<gene>
    <name evidence="1" type="ORF">SCD90_05230</name>
</gene>
<dbReference type="InterPro" id="IPR010662">
    <property type="entry name" value="RBBP9/YdeN"/>
</dbReference>
<dbReference type="Proteomes" id="UP001274321">
    <property type="component" value="Unassembled WGS sequence"/>
</dbReference>
<evidence type="ECO:0000313" key="2">
    <source>
        <dbReference type="Proteomes" id="UP001274321"/>
    </source>
</evidence>
<accession>A0ABU4RKV1</accession>
<evidence type="ECO:0000313" key="1">
    <source>
        <dbReference type="EMBL" id="MDX6805461.1"/>
    </source>
</evidence>
<dbReference type="Pfam" id="PF06821">
    <property type="entry name" value="Ser_hydrolase"/>
    <property type="match status" value="1"/>
</dbReference>
<dbReference type="RefSeq" id="WP_319843575.1">
    <property type="nucleotide sequence ID" value="NZ_JAXAFJ010000002.1"/>
</dbReference>